<dbReference type="PANTHER" id="PTHR13814">
    <property type="entry name" value="FETUIN"/>
    <property type="match status" value="1"/>
</dbReference>
<reference evidence="12" key="1">
    <citation type="submission" date="2023-09" db="UniProtKB">
        <authorList>
            <consortium name="Ensembl"/>
        </authorList>
    </citation>
    <scope>IDENTIFICATION</scope>
</reference>
<accession>A0A8C0WB31</accession>
<keyword evidence="4" id="KW-0597">Phosphoprotein</keyword>
<keyword evidence="6" id="KW-0677">Repeat</keyword>
<dbReference type="GO" id="GO:0004869">
    <property type="term" value="F:cysteine-type endopeptidase inhibitor activity"/>
    <property type="evidence" value="ECO:0007669"/>
    <property type="project" value="InterPro"/>
</dbReference>
<evidence type="ECO:0000256" key="5">
    <source>
        <dbReference type="ARBA" id="ARBA00022729"/>
    </source>
</evidence>
<organism evidence="12">
    <name type="scientific">Castor canadensis</name>
    <name type="common">American beaver</name>
    <dbReference type="NCBI Taxonomy" id="51338"/>
    <lineage>
        <taxon>Eukaryota</taxon>
        <taxon>Metazoa</taxon>
        <taxon>Chordata</taxon>
        <taxon>Craniata</taxon>
        <taxon>Vertebrata</taxon>
        <taxon>Euteleostomi</taxon>
        <taxon>Mammalia</taxon>
        <taxon>Eutheria</taxon>
        <taxon>Euarchontoglires</taxon>
        <taxon>Glires</taxon>
        <taxon>Rodentia</taxon>
        <taxon>Castorimorpha</taxon>
        <taxon>Castoridae</taxon>
        <taxon>Castor</taxon>
    </lineage>
</organism>
<proteinExistence type="predicted"/>
<evidence type="ECO:0000256" key="2">
    <source>
        <dbReference type="ARBA" id="ARBA00019375"/>
    </source>
</evidence>
<dbReference type="GO" id="GO:0031012">
    <property type="term" value="C:extracellular matrix"/>
    <property type="evidence" value="ECO:0007669"/>
    <property type="project" value="TreeGrafter"/>
</dbReference>
<sequence length="363" mass="39338">MKSLVLLLCLAQLWGCHSVPHSLGLVYRQPACDDPEIEKAAQVAVDYLNQHLLHGYKHTLNQIDKAKVWPRRPFGEVYELEIDTLETTCHARDPTPLANCPVRQVSQHAVEGDCDFHVLKQDNQLTVLHAKCHSTPDSAEDVRKVCSDCPLLIPLNDTRVVHAAQAALAAFNARHNGSYFKLVEISRAQLVPLPESTLVEFVVAATDCVAKEVIEPTNCNLLAEKQYGFCKTTLTEKLGGEEVAVTCTVFHTQPEVPQPQPDVAKTADPIPAVEQPAPALPSAGPPAPSVTLGHVMVAVRPRPPQNWAHYDLRNSFSGVASAESASGEAFPPETPPKVTHPGAAGPGGPLVRPCPGKVRHFKL</sequence>
<evidence type="ECO:0000256" key="3">
    <source>
        <dbReference type="ARBA" id="ARBA00022525"/>
    </source>
</evidence>
<evidence type="ECO:0000256" key="9">
    <source>
        <dbReference type="ARBA" id="ARBA00032001"/>
    </source>
</evidence>
<dbReference type="FunFam" id="3.10.450.10:FF:000009">
    <property type="entry name" value="Alpha-2-HS-glycoprotein 2"/>
    <property type="match status" value="1"/>
</dbReference>
<evidence type="ECO:0000256" key="6">
    <source>
        <dbReference type="ARBA" id="ARBA00022737"/>
    </source>
</evidence>
<dbReference type="Pfam" id="PF00031">
    <property type="entry name" value="Cystatin"/>
    <property type="match status" value="2"/>
</dbReference>
<dbReference type="PROSITE" id="PS01254">
    <property type="entry name" value="FETUIN_1"/>
    <property type="match status" value="1"/>
</dbReference>
<keyword evidence="5 10" id="KW-0732">Signal</keyword>
<feature type="domain" description="Cystatin fetuin-A-type" evidence="11">
    <location>
        <begin position="144"/>
        <end position="255"/>
    </location>
</feature>
<evidence type="ECO:0000259" key="11">
    <source>
        <dbReference type="PROSITE" id="PS51529"/>
    </source>
</evidence>
<evidence type="ECO:0000256" key="8">
    <source>
        <dbReference type="ARBA" id="ARBA00023180"/>
    </source>
</evidence>
<dbReference type="Gene3D" id="3.10.450.10">
    <property type="match status" value="2"/>
</dbReference>
<dbReference type="InterPro" id="IPR050735">
    <property type="entry name" value="Kininogen_Fetuin_HRG"/>
</dbReference>
<feature type="signal peptide" evidence="10">
    <location>
        <begin position="1"/>
        <end position="18"/>
    </location>
</feature>
<dbReference type="InterPro" id="IPR046350">
    <property type="entry name" value="Cystatin_sf"/>
</dbReference>
<dbReference type="CDD" id="cd00042">
    <property type="entry name" value="CY"/>
    <property type="match status" value="2"/>
</dbReference>
<dbReference type="PANTHER" id="PTHR13814:SF6">
    <property type="entry name" value="ALPHA-2-HS-GLYCOPROTEIN"/>
    <property type="match status" value="1"/>
</dbReference>
<evidence type="ECO:0000256" key="4">
    <source>
        <dbReference type="ARBA" id="ARBA00022553"/>
    </source>
</evidence>
<name>A0A8C0WB31_CASCN</name>
<dbReference type="InterPro" id="IPR000010">
    <property type="entry name" value="Cystatin_dom"/>
</dbReference>
<dbReference type="GO" id="GO:0030502">
    <property type="term" value="P:negative regulation of bone mineralization"/>
    <property type="evidence" value="ECO:0007669"/>
    <property type="project" value="UniProtKB-ARBA"/>
</dbReference>
<dbReference type="GO" id="GO:0072562">
    <property type="term" value="C:blood microparticle"/>
    <property type="evidence" value="ECO:0007669"/>
    <property type="project" value="TreeGrafter"/>
</dbReference>
<dbReference type="SMART" id="SM00043">
    <property type="entry name" value="CY"/>
    <property type="match status" value="2"/>
</dbReference>
<comment type="subcellular location">
    <subcellularLocation>
        <location evidence="1">Secreted</location>
    </subcellularLocation>
</comment>
<dbReference type="PROSITE" id="PS51529">
    <property type="entry name" value="CYSTATIN_FETUIN_A"/>
    <property type="match status" value="2"/>
</dbReference>
<evidence type="ECO:0000256" key="7">
    <source>
        <dbReference type="ARBA" id="ARBA00023157"/>
    </source>
</evidence>
<evidence type="ECO:0000256" key="10">
    <source>
        <dbReference type="SAM" id="SignalP"/>
    </source>
</evidence>
<dbReference type="FunFam" id="3.10.450.10:FF:000010">
    <property type="entry name" value="Alpha-2-HS-glycoprotein"/>
    <property type="match status" value="1"/>
</dbReference>
<evidence type="ECO:0000256" key="1">
    <source>
        <dbReference type="ARBA" id="ARBA00004613"/>
    </source>
</evidence>
<keyword evidence="8" id="KW-0325">Glycoprotein</keyword>
<evidence type="ECO:0000313" key="12">
    <source>
        <dbReference type="Ensembl" id="ENSCCNP00000008010.1"/>
    </source>
</evidence>
<dbReference type="Ensembl" id="ENSCCNT00000010598.1">
    <property type="protein sequence ID" value="ENSCCNP00000008010.1"/>
    <property type="gene ID" value="ENSCCNG00000008522.1"/>
</dbReference>
<keyword evidence="7" id="KW-1015">Disulfide bond</keyword>
<dbReference type="AlphaFoldDB" id="A0A8C0WB31"/>
<feature type="chain" id="PRO_5034130643" description="Alpha-2-HS-glycoprotein" evidence="10">
    <location>
        <begin position="19"/>
        <end position="363"/>
    </location>
</feature>
<dbReference type="InterPro" id="IPR001363">
    <property type="entry name" value="Prot_inh_fetuin_CS"/>
</dbReference>
<gene>
    <name evidence="12" type="primary">Ahsg</name>
</gene>
<keyword evidence="3" id="KW-0964">Secreted</keyword>
<dbReference type="InterPro" id="IPR025760">
    <property type="entry name" value="Cystatin_Fetuin_A"/>
</dbReference>
<dbReference type="SUPFAM" id="SSF54403">
    <property type="entry name" value="Cystatin/monellin"/>
    <property type="match status" value="2"/>
</dbReference>
<feature type="domain" description="Cystatin fetuin-A-type" evidence="11">
    <location>
        <begin position="27"/>
        <end position="133"/>
    </location>
</feature>
<protein>
    <recommendedName>
        <fullName evidence="2">Alpha-2-HS-glycoprotein</fullName>
    </recommendedName>
    <alternativeName>
        <fullName evidence="9">Fetuin-A</fullName>
    </alternativeName>
</protein>